<keyword evidence="2" id="KW-0067">ATP-binding</keyword>
<dbReference type="Proteomes" id="UP000214747">
    <property type="component" value="Unassembled WGS sequence"/>
</dbReference>
<evidence type="ECO:0000313" key="3">
    <source>
        <dbReference type="Proteomes" id="UP000214747"/>
    </source>
</evidence>
<name>A0A225SWQ9_9BURK</name>
<keyword evidence="2" id="KW-0378">Hydrolase</keyword>
<dbReference type="Pfam" id="PF14355">
    <property type="entry name" value="Abi_C"/>
    <property type="match status" value="1"/>
</dbReference>
<evidence type="ECO:0000259" key="1">
    <source>
        <dbReference type="Pfam" id="PF14355"/>
    </source>
</evidence>
<keyword evidence="2" id="KW-0547">Nucleotide-binding</keyword>
<reference evidence="2 3" key="1">
    <citation type="journal article" date="2010" name="Int. J. Syst. Evol. Microbiol.">
        <title>Reclassification of Herbaspirillum putei as a later heterotypic synonym of Herbaspirillum huttiense, with the description of H. huttiense subsp. huttiense subsp. nov. and H. huttiense subsp. putei subsp. nov., comb. nov., and description of Herbaspirillum aquaticum sp. nov.</title>
        <authorList>
            <person name="Dobritsa A.P."/>
            <person name="Reddy M.C."/>
            <person name="Samadpour M."/>
        </authorList>
    </citation>
    <scope>NUCLEOTIDE SEQUENCE [LARGE SCALE GENOMIC DNA]</scope>
    <source>
        <strain evidence="2 3">IEH 4430</strain>
    </source>
</reference>
<keyword evidence="2" id="KW-0347">Helicase</keyword>
<sequence length="268" mass="29297">MRQLIPSPVISVVADTCTARETHASLDSLFAYADAPGEPPDGSKHVKALEWLRRTNKDHSVDPLAVLGRLIENYMEQPIGTWNDGSDAKKIEAILAQCKLRYVTGGKVVAAQMSAAASRTLETLLKSFDYRAIDEEFSRALENVQSEPREAVSAASNILESFCKVFIAENSLELPAKQDLKPLWTVVRKHLGFDPSAIADTDLQTILTGMLATVEGIAALRTHASSAHGAGVTSYRIEPRHARLAIHAAHTITLFALETWEKRRKSAG</sequence>
<dbReference type="EMBL" id="NJGV01000005">
    <property type="protein sequence ID" value="OWY35634.1"/>
    <property type="molecule type" value="Genomic_DNA"/>
</dbReference>
<proteinExistence type="predicted"/>
<dbReference type="RefSeq" id="WP_088754522.1">
    <property type="nucleotide sequence ID" value="NZ_NJGV01000005.1"/>
</dbReference>
<keyword evidence="3" id="KW-1185">Reference proteome</keyword>
<accession>A0A225SWQ9</accession>
<dbReference type="InterPro" id="IPR026001">
    <property type="entry name" value="Abi-like_C"/>
</dbReference>
<protein>
    <submittedName>
        <fullName evidence="2">ATP-dependent RNA helicase HrpA</fullName>
    </submittedName>
</protein>
<dbReference type="GO" id="GO:0004386">
    <property type="term" value="F:helicase activity"/>
    <property type="evidence" value="ECO:0007669"/>
    <property type="project" value="UniProtKB-KW"/>
</dbReference>
<comment type="caution">
    <text evidence="2">The sequence shown here is derived from an EMBL/GenBank/DDBJ whole genome shotgun (WGS) entry which is preliminary data.</text>
</comment>
<dbReference type="AlphaFoldDB" id="A0A225SWQ9"/>
<evidence type="ECO:0000313" key="2">
    <source>
        <dbReference type="EMBL" id="OWY35634.1"/>
    </source>
</evidence>
<organism evidence="2 3">
    <name type="scientific">Herbaspirillum aquaticum</name>
    <dbReference type="NCBI Taxonomy" id="568783"/>
    <lineage>
        <taxon>Bacteria</taxon>
        <taxon>Pseudomonadati</taxon>
        <taxon>Pseudomonadota</taxon>
        <taxon>Betaproteobacteria</taxon>
        <taxon>Burkholderiales</taxon>
        <taxon>Oxalobacteraceae</taxon>
        <taxon>Herbaspirillum</taxon>
    </lineage>
</organism>
<feature type="domain" description="Abortive infection protein-like C-terminal" evidence="1">
    <location>
        <begin position="183"/>
        <end position="257"/>
    </location>
</feature>
<gene>
    <name evidence="2" type="ORF">CEJ45_07435</name>
</gene>